<evidence type="ECO:0000313" key="3">
    <source>
        <dbReference type="Proteomes" id="UP001592530"/>
    </source>
</evidence>
<organism evidence="2 3">
    <name type="scientific">Streptacidiphilus alkalitolerans</name>
    <dbReference type="NCBI Taxonomy" id="3342712"/>
    <lineage>
        <taxon>Bacteria</taxon>
        <taxon>Bacillati</taxon>
        <taxon>Actinomycetota</taxon>
        <taxon>Actinomycetes</taxon>
        <taxon>Kitasatosporales</taxon>
        <taxon>Streptomycetaceae</taxon>
        <taxon>Streptacidiphilus</taxon>
    </lineage>
</organism>
<evidence type="ECO:0000256" key="1">
    <source>
        <dbReference type="SAM" id="Phobius"/>
    </source>
</evidence>
<dbReference type="EMBL" id="JBHEZY010000012">
    <property type="protein sequence ID" value="MFC1434285.1"/>
    <property type="molecule type" value="Genomic_DNA"/>
</dbReference>
<keyword evidence="1" id="KW-0472">Membrane</keyword>
<dbReference type="RefSeq" id="WP_380556679.1">
    <property type="nucleotide sequence ID" value="NZ_JBHEZY010000012.1"/>
</dbReference>
<feature type="transmembrane region" description="Helical" evidence="1">
    <location>
        <begin position="30"/>
        <end position="53"/>
    </location>
</feature>
<comment type="caution">
    <text evidence="2">The sequence shown here is derived from an EMBL/GenBank/DDBJ whole genome shotgun (WGS) entry which is preliminary data.</text>
</comment>
<gene>
    <name evidence="2" type="ORF">ACEZDB_26960</name>
</gene>
<evidence type="ECO:0000313" key="2">
    <source>
        <dbReference type="EMBL" id="MFC1434285.1"/>
    </source>
</evidence>
<dbReference type="Proteomes" id="UP001592530">
    <property type="component" value="Unassembled WGS sequence"/>
</dbReference>
<name>A0ABV6X7M5_9ACTN</name>
<sequence>MDNYTAHAQAAISALQAAGLSDHRRTDPTMLIAAAQVEAILALAAAVASLAPVPGNRPA</sequence>
<reference evidence="2 3" key="1">
    <citation type="submission" date="2024-09" db="EMBL/GenBank/DDBJ databases">
        <authorList>
            <person name="Lee S.D."/>
        </authorList>
    </citation>
    <scope>NUCLEOTIDE SEQUENCE [LARGE SCALE GENOMIC DNA]</scope>
    <source>
        <strain evidence="2 3">N1-3</strain>
    </source>
</reference>
<accession>A0ABV6X7M5</accession>
<proteinExistence type="predicted"/>
<protein>
    <submittedName>
        <fullName evidence="2">Uncharacterized protein</fullName>
    </submittedName>
</protein>
<keyword evidence="1" id="KW-1133">Transmembrane helix</keyword>
<keyword evidence="1" id="KW-0812">Transmembrane</keyword>